<keyword evidence="2" id="KW-1185">Reference proteome</keyword>
<dbReference type="AlphaFoldDB" id="A0A5B7CRG9"/>
<evidence type="ECO:0000313" key="1">
    <source>
        <dbReference type="EMBL" id="MPC12312.1"/>
    </source>
</evidence>
<name>A0A5B7CRG9_PORTR</name>
<evidence type="ECO:0000313" key="2">
    <source>
        <dbReference type="Proteomes" id="UP000324222"/>
    </source>
</evidence>
<comment type="caution">
    <text evidence="1">The sequence shown here is derived from an EMBL/GenBank/DDBJ whole genome shotgun (WGS) entry which is preliminary data.</text>
</comment>
<dbReference type="EMBL" id="VSRR010000210">
    <property type="protein sequence ID" value="MPC12312.1"/>
    <property type="molecule type" value="Genomic_DNA"/>
</dbReference>
<reference evidence="1 2" key="1">
    <citation type="submission" date="2019-05" db="EMBL/GenBank/DDBJ databases">
        <title>Another draft genome of Portunus trituberculatus and its Hox gene families provides insights of decapod evolution.</title>
        <authorList>
            <person name="Jeong J.-H."/>
            <person name="Song I."/>
            <person name="Kim S."/>
            <person name="Choi T."/>
            <person name="Kim D."/>
            <person name="Ryu S."/>
            <person name="Kim W."/>
        </authorList>
    </citation>
    <scope>NUCLEOTIDE SEQUENCE [LARGE SCALE GENOMIC DNA]</scope>
    <source>
        <tissue evidence="1">Muscle</tissue>
    </source>
</reference>
<gene>
    <name evidence="1" type="ORF">E2C01_004998</name>
</gene>
<dbReference type="Proteomes" id="UP000324222">
    <property type="component" value="Unassembled WGS sequence"/>
</dbReference>
<accession>A0A5B7CRG9</accession>
<organism evidence="1 2">
    <name type="scientific">Portunus trituberculatus</name>
    <name type="common">Swimming crab</name>
    <name type="synonym">Neptunus trituberculatus</name>
    <dbReference type="NCBI Taxonomy" id="210409"/>
    <lineage>
        <taxon>Eukaryota</taxon>
        <taxon>Metazoa</taxon>
        <taxon>Ecdysozoa</taxon>
        <taxon>Arthropoda</taxon>
        <taxon>Crustacea</taxon>
        <taxon>Multicrustacea</taxon>
        <taxon>Malacostraca</taxon>
        <taxon>Eumalacostraca</taxon>
        <taxon>Eucarida</taxon>
        <taxon>Decapoda</taxon>
        <taxon>Pleocyemata</taxon>
        <taxon>Brachyura</taxon>
        <taxon>Eubrachyura</taxon>
        <taxon>Portunoidea</taxon>
        <taxon>Portunidae</taxon>
        <taxon>Portuninae</taxon>
        <taxon>Portunus</taxon>
    </lineage>
</organism>
<proteinExistence type="predicted"/>
<protein>
    <submittedName>
        <fullName evidence="1">Uncharacterized protein</fullName>
    </submittedName>
</protein>
<sequence>MVEGGVRCGAVRLVPLRGVQGGLCVAVAGSKCSVRLAAKMATGHPDWQSPQDISLCHNGCDGRPCGVAWRGRDMIAAENLASLLLTDRVEGCVWDAVGCLSKQGVGFTLVWPRLHIYTYPIFL</sequence>